<dbReference type="Proteomes" id="UP000297703">
    <property type="component" value="Unassembled WGS sequence"/>
</dbReference>
<dbReference type="PROSITE" id="PS51257">
    <property type="entry name" value="PROKAR_LIPOPROTEIN"/>
    <property type="match status" value="1"/>
</dbReference>
<evidence type="ECO:0000313" key="1">
    <source>
        <dbReference type="EMBL" id="TFK06621.1"/>
    </source>
</evidence>
<reference evidence="1 2" key="1">
    <citation type="submission" date="2019-04" db="EMBL/GenBank/DDBJ databases">
        <title>Draft genome of the big-headed turtle Platysternon megacephalum.</title>
        <authorList>
            <person name="Gong S."/>
        </authorList>
    </citation>
    <scope>NUCLEOTIDE SEQUENCE [LARGE SCALE GENOMIC DNA]</scope>
    <source>
        <strain evidence="1">DO16091913</strain>
        <tissue evidence="1">Muscle</tissue>
    </source>
</reference>
<proteinExistence type="predicted"/>
<reference evidence="1 2" key="2">
    <citation type="submission" date="2019-04" db="EMBL/GenBank/DDBJ databases">
        <title>The genome sequence of big-headed turtle.</title>
        <authorList>
            <person name="Gong S."/>
        </authorList>
    </citation>
    <scope>NUCLEOTIDE SEQUENCE [LARGE SCALE GENOMIC DNA]</scope>
    <source>
        <strain evidence="1">DO16091913</strain>
        <tissue evidence="1">Muscle</tissue>
    </source>
</reference>
<keyword evidence="2" id="KW-1185">Reference proteome</keyword>
<sequence length="101" mass="10908">MMLRCSRLQSPASHQAFTGCSKLTLLVAGGTVPCIETSAKQKVPGEIHLQESRAAFVSYRLAFRIPPLQLSFQPWAAVATGTDSCKILSRCPGWKTSAGWA</sequence>
<dbReference type="EMBL" id="QXTE01000095">
    <property type="protein sequence ID" value="TFK06621.1"/>
    <property type="molecule type" value="Genomic_DNA"/>
</dbReference>
<comment type="caution">
    <text evidence="1">The sequence shown here is derived from an EMBL/GenBank/DDBJ whole genome shotgun (WGS) entry which is preliminary data.</text>
</comment>
<dbReference type="AlphaFoldDB" id="A0A4D9E6R7"/>
<evidence type="ECO:0000313" key="2">
    <source>
        <dbReference type="Proteomes" id="UP000297703"/>
    </source>
</evidence>
<accession>A0A4D9E6R7</accession>
<organism evidence="1 2">
    <name type="scientific">Platysternon megacephalum</name>
    <name type="common">big-headed turtle</name>
    <dbReference type="NCBI Taxonomy" id="55544"/>
    <lineage>
        <taxon>Eukaryota</taxon>
        <taxon>Metazoa</taxon>
        <taxon>Chordata</taxon>
        <taxon>Craniata</taxon>
        <taxon>Vertebrata</taxon>
        <taxon>Euteleostomi</taxon>
        <taxon>Archelosauria</taxon>
        <taxon>Testudinata</taxon>
        <taxon>Testudines</taxon>
        <taxon>Cryptodira</taxon>
        <taxon>Durocryptodira</taxon>
        <taxon>Testudinoidea</taxon>
        <taxon>Platysternidae</taxon>
        <taxon>Platysternon</taxon>
    </lineage>
</organism>
<protein>
    <submittedName>
        <fullName evidence="1">Retinal rod rhodopsin-sensitive cGMP 3',5'-cyclic phosphodiesterase subunit gamma</fullName>
    </submittedName>
</protein>
<gene>
    <name evidence="1" type="ORF">DR999_PMT10508</name>
</gene>
<name>A0A4D9E6R7_9SAUR</name>